<protein>
    <submittedName>
        <fullName evidence="1">SpoIIIAH-like family protein</fullName>
    </submittedName>
</protein>
<reference evidence="1" key="2">
    <citation type="journal article" date="2021" name="PeerJ">
        <title>Extensive microbial diversity within the chicken gut microbiome revealed by metagenomics and culture.</title>
        <authorList>
            <person name="Gilroy R."/>
            <person name="Ravi A."/>
            <person name="Getino M."/>
            <person name="Pursley I."/>
            <person name="Horton D.L."/>
            <person name="Alikhan N.F."/>
            <person name="Baker D."/>
            <person name="Gharbi K."/>
            <person name="Hall N."/>
            <person name="Watson M."/>
            <person name="Adriaenssens E.M."/>
            <person name="Foster-Nyarko E."/>
            <person name="Jarju S."/>
            <person name="Secka A."/>
            <person name="Antonio M."/>
            <person name="Oren A."/>
            <person name="Chaudhuri R.R."/>
            <person name="La Ragione R."/>
            <person name="Hildebrand F."/>
            <person name="Pallen M.J."/>
        </authorList>
    </citation>
    <scope>NUCLEOTIDE SEQUENCE</scope>
    <source>
        <strain evidence="1">13361</strain>
    </source>
</reference>
<evidence type="ECO:0000313" key="2">
    <source>
        <dbReference type="Proteomes" id="UP000886796"/>
    </source>
</evidence>
<gene>
    <name evidence="1" type="ORF">IAB74_03875</name>
</gene>
<dbReference type="Gene3D" id="1.10.287.4300">
    <property type="entry name" value="Stage III sporulation protein AH-like"/>
    <property type="match status" value="1"/>
</dbReference>
<evidence type="ECO:0000313" key="1">
    <source>
        <dbReference type="EMBL" id="HIQ67632.1"/>
    </source>
</evidence>
<accession>A0A9D0Z245</accession>
<dbReference type="Proteomes" id="UP000886796">
    <property type="component" value="Unassembled WGS sequence"/>
</dbReference>
<dbReference type="AlphaFoldDB" id="A0A9D0Z245"/>
<name>A0A9D0Z245_9FIRM</name>
<dbReference type="InterPro" id="IPR024232">
    <property type="entry name" value="SpoIIIAH"/>
</dbReference>
<dbReference type="InterPro" id="IPR038503">
    <property type="entry name" value="SpoIIIAH_sf"/>
</dbReference>
<reference evidence="1" key="1">
    <citation type="submission" date="2020-10" db="EMBL/GenBank/DDBJ databases">
        <authorList>
            <person name="Gilroy R."/>
        </authorList>
    </citation>
    <scope>NUCLEOTIDE SEQUENCE</scope>
    <source>
        <strain evidence="1">13361</strain>
    </source>
</reference>
<dbReference type="EMBL" id="DVFK01000058">
    <property type="protein sequence ID" value="HIQ67632.1"/>
    <property type="molecule type" value="Genomic_DNA"/>
</dbReference>
<sequence length="183" mass="20044">MKVWKKNLVAAAILVAVCAGIYVNWKYTEDQAVMNFADTLDEEKLMSEDTLVMSDGSFLNIPENTDTVTDYFAAVRLSRQQARDNAVSLLQEAMAYDEDTEAAQTNAQLEAIVQTALCEAQIESLVIAKGYTDCVAYISEEGISVAVAAPEKGMQPADVAVIADIVMTQTEFTMDQIRVVEVQ</sequence>
<organism evidence="1 2">
    <name type="scientific">Candidatus Faecousia excrementigallinarum</name>
    <dbReference type="NCBI Taxonomy" id="2840806"/>
    <lineage>
        <taxon>Bacteria</taxon>
        <taxon>Bacillati</taxon>
        <taxon>Bacillota</taxon>
        <taxon>Clostridia</taxon>
        <taxon>Eubacteriales</taxon>
        <taxon>Oscillospiraceae</taxon>
        <taxon>Faecousia</taxon>
    </lineage>
</organism>
<dbReference type="Pfam" id="PF12685">
    <property type="entry name" value="SpoIIIAH"/>
    <property type="match status" value="1"/>
</dbReference>
<comment type="caution">
    <text evidence="1">The sequence shown here is derived from an EMBL/GenBank/DDBJ whole genome shotgun (WGS) entry which is preliminary data.</text>
</comment>
<proteinExistence type="predicted"/>